<keyword evidence="7 9" id="KW-1133">Transmembrane helix</keyword>
<evidence type="ECO:0000256" key="8">
    <source>
        <dbReference type="ARBA" id="ARBA00023136"/>
    </source>
</evidence>
<comment type="subcellular location">
    <subcellularLocation>
        <location evidence="9">Cell membrane</location>
        <topology evidence="9">Multi-pass membrane protein</topology>
    </subcellularLocation>
</comment>
<evidence type="ECO:0000256" key="9">
    <source>
        <dbReference type="HAMAP-Rule" id="MF_00161"/>
    </source>
</evidence>
<dbReference type="PROSITE" id="PS00855">
    <property type="entry name" value="SPASE_II"/>
    <property type="match status" value="1"/>
</dbReference>
<comment type="caution">
    <text evidence="12">The sequence shown here is derived from an EMBL/GenBank/DDBJ whole genome shotgun (WGS) entry which is preliminary data.</text>
</comment>
<keyword evidence="6 9" id="KW-0378">Hydrolase</keyword>
<comment type="caution">
    <text evidence="9">Lacks conserved residue(s) required for the propagation of feature annotation.</text>
</comment>
<evidence type="ECO:0000256" key="11">
    <source>
        <dbReference type="RuleBase" id="RU004181"/>
    </source>
</evidence>
<comment type="pathway">
    <text evidence="9">Protein modification; lipoprotein biosynthesis (signal peptide cleavage).</text>
</comment>
<comment type="catalytic activity">
    <reaction evidence="9 10">
        <text>Release of signal peptides from bacterial membrane prolipoproteins. Hydrolyzes -Xaa-Yaa-Zaa-|-(S,diacylglyceryl)Cys-, in which Xaa is hydrophobic (preferably Leu), and Yaa (Ala or Ser) and Zaa (Gly or Ala) have small, neutral side chains.</text>
        <dbReference type="EC" id="3.4.23.36"/>
    </reaction>
</comment>
<comment type="similarity">
    <text evidence="1 9 11">Belongs to the peptidase A8 family.</text>
</comment>
<protein>
    <recommendedName>
        <fullName evidence="9">Lipoprotein signal peptidase</fullName>
        <ecNumber evidence="9">3.4.23.36</ecNumber>
    </recommendedName>
    <alternativeName>
        <fullName evidence="9">Prolipoprotein signal peptidase</fullName>
    </alternativeName>
    <alternativeName>
        <fullName evidence="9">Signal peptidase II</fullName>
        <shortName evidence="9">SPase II</shortName>
    </alternativeName>
</protein>
<feature type="transmembrane region" description="Helical" evidence="9">
    <location>
        <begin position="95"/>
        <end position="112"/>
    </location>
</feature>
<reference evidence="12 13" key="1">
    <citation type="submission" date="2021-08" db="EMBL/GenBank/DDBJ databases">
        <title>Caldovatus sediminis gen. nov., sp. nov., a moderately thermophilic bacterium isolated from a hot spring.</title>
        <authorList>
            <person name="Hu C.-J."/>
            <person name="Li W.-J."/>
            <person name="Xian W.-D."/>
        </authorList>
    </citation>
    <scope>NUCLEOTIDE SEQUENCE [LARGE SCALE GENOMIC DNA]</scope>
    <source>
        <strain evidence="12 13">SYSU G05006</strain>
    </source>
</reference>
<dbReference type="NCBIfam" id="TIGR00077">
    <property type="entry name" value="lspA"/>
    <property type="match status" value="1"/>
</dbReference>
<dbReference type="Pfam" id="PF01252">
    <property type="entry name" value="Peptidase_A8"/>
    <property type="match status" value="1"/>
</dbReference>
<keyword evidence="5 9" id="KW-0064">Aspartyl protease</keyword>
<keyword evidence="2 9" id="KW-1003">Cell membrane</keyword>
<feature type="active site" evidence="9">
    <location>
        <position position="140"/>
    </location>
</feature>
<dbReference type="EMBL" id="JAHZUY010000003">
    <property type="protein sequence ID" value="MBW8268263.1"/>
    <property type="molecule type" value="Genomic_DNA"/>
</dbReference>
<comment type="function">
    <text evidence="9 10">This protein specifically catalyzes the removal of signal peptides from prolipoproteins.</text>
</comment>
<evidence type="ECO:0000256" key="2">
    <source>
        <dbReference type="ARBA" id="ARBA00022475"/>
    </source>
</evidence>
<evidence type="ECO:0000256" key="4">
    <source>
        <dbReference type="ARBA" id="ARBA00022692"/>
    </source>
</evidence>
<dbReference type="PANTHER" id="PTHR33695:SF1">
    <property type="entry name" value="LIPOPROTEIN SIGNAL PEPTIDASE"/>
    <property type="match status" value="1"/>
</dbReference>
<keyword evidence="4 9" id="KW-0812">Transmembrane</keyword>
<keyword evidence="13" id="KW-1185">Reference proteome</keyword>
<gene>
    <name evidence="9 12" type="primary">lspA</name>
    <name evidence="12" type="ORF">K1J50_02055</name>
</gene>
<evidence type="ECO:0000313" key="12">
    <source>
        <dbReference type="EMBL" id="MBW8268263.1"/>
    </source>
</evidence>
<evidence type="ECO:0000256" key="6">
    <source>
        <dbReference type="ARBA" id="ARBA00022801"/>
    </source>
</evidence>
<organism evidence="12 13">
    <name type="scientific">Caldovatus aquaticus</name>
    <dbReference type="NCBI Taxonomy" id="2865671"/>
    <lineage>
        <taxon>Bacteria</taxon>
        <taxon>Pseudomonadati</taxon>
        <taxon>Pseudomonadota</taxon>
        <taxon>Alphaproteobacteria</taxon>
        <taxon>Acetobacterales</taxon>
        <taxon>Roseomonadaceae</taxon>
        <taxon>Caldovatus</taxon>
    </lineage>
</organism>
<dbReference type="Proteomes" id="UP001519924">
    <property type="component" value="Unassembled WGS sequence"/>
</dbReference>
<sequence>MSGLRLGLPVAAAVLAADQASKWWILEVLRLPELRNVPLLALGPVGLDLTMVWNRGVTFGLLAGDTLWHQLALGLLALTIAAFLLRWMARAETRLAAAALGAVIGGAIGNLIDRLRFGAVVDFVDAYAGPWHWYVFNLADAAIVLGVGALLADALFRPKAAAKESA</sequence>
<evidence type="ECO:0000313" key="13">
    <source>
        <dbReference type="Proteomes" id="UP001519924"/>
    </source>
</evidence>
<evidence type="ECO:0000256" key="7">
    <source>
        <dbReference type="ARBA" id="ARBA00022989"/>
    </source>
</evidence>
<evidence type="ECO:0000256" key="3">
    <source>
        <dbReference type="ARBA" id="ARBA00022670"/>
    </source>
</evidence>
<evidence type="ECO:0000256" key="5">
    <source>
        <dbReference type="ARBA" id="ARBA00022750"/>
    </source>
</evidence>
<dbReference type="EC" id="3.4.23.36" evidence="9"/>
<proteinExistence type="inferred from homology"/>
<keyword evidence="3 9" id="KW-0645">Protease</keyword>
<accession>A0ABS7EY33</accession>
<feature type="active site" evidence="9">
    <location>
        <position position="122"/>
    </location>
</feature>
<dbReference type="PRINTS" id="PR00781">
    <property type="entry name" value="LIPOSIGPTASE"/>
</dbReference>
<feature type="transmembrane region" description="Helical" evidence="9">
    <location>
        <begin position="67"/>
        <end position="88"/>
    </location>
</feature>
<dbReference type="RefSeq" id="WP_220115771.1">
    <property type="nucleotide sequence ID" value="NZ_JAHZUY010000003.1"/>
</dbReference>
<evidence type="ECO:0000256" key="1">
    <source>
        <dbReference type="ARBA" id="ARBA00006139"/>
    </source>
</evidence>
<dbReference type="PANTHER" id="PTHR33695">
    <property type="entry name" value="LIPOPROTEIN SIGNAL PEPTIDASE"/>
    <property type="match status" value="1"/>
</dbReference>
<dbReference type="InterPro" id="IPR001872">
    <property type="entry name" value="Peptidase_A8"/>
</dbReference>
<keyword evidence="8 9" id="KW-0472">Membrane</keyword>
<dbReference type="HAMAP" id="MF_00161">
    <property type="entry name" value="LspA"/>
    <property type="match status" value="1"/>
</dbReference>
<evidence type="ECO:0000256" key="10">
    <source>
        <dbReference type="RuleBase" id="RU000594"/>
    </source>
</evidence>
<name>A0ABS7EY33_9PROT</name>
<feature type="transmembrane region" description="Helical" evidence="9">
    <location>
        <begin position="132"/>
        <end position="156"/>
    </location>
</feature>
<dbReference type="GO" id="GO:0004190">
    <property type="term" value="F:aspartic-type endopeptidase activity"/>
    <property type="evidence" value="ECO:0007669"/>
    <property type="project" value="UniProtKB-EC"/>
</dbReference>